<feature type="region of interest" description="Disordered" evidence="1">
    <location>
        <begin position="1"/>
        <end position="53"/>
    </location>
</feature>
<dbReference type="EMBL" id="LAZR01004780">
    <property type="protein sequence ID" value="KKN05624.1"/>
    <property type="molecule type" value="Genomic_DNA"/>
</dbReference>
<feature type="compositionally biased region" description="Acidic residues" evidence="1">
    <location>
        <begin position="44"/>
        <end position="53"/>
    </location>
</feature>
<name>A0A0F9MIF0_9ZZZZ</name>
<accession>A0A0F9MIF0</accession>
<evidence type="ECO:0000313" key="2">
    <source>
        <dbReference type="EMBL" id="KKN05624.1"/>
    </source>
</evidence>
<feature type="compositionally biased region" description="Acidic residues" evidence="1">
    <location>
        <begin position="10"/>
        <end position="27"/>
    </location>
</feature>
<reference evidence="2" key="1">
    <citation type="journal article" date="2015" name="Nature">
        <title>Complex archaea that bridge the gap between prokaryotes and eukaryotes.</title>
        <authorList>
            <person name="Spang A."/>
            <person name="Saw J.H."/>
            <person name="Jorgensen S.L."/>
            <person name="Zaremba-Niedzwiedzka K."/>
            <person name="Martijn J."/>
            <person name="Lind A.E."/>
            <person name="van Eijk R."/>
            <person name="Schleper C."/>
            <person name="Guy L."/>
            <person name="Ettema T.J."/>
        </authorList>
    </citation>
    <scope>NUCLEOTIDE SEQUENCE</scope>
</reference>
<comment type="caution">
    <text evidence="2">The sequence shown here is derived from an EMBL/GenBank/DDBJ whole genome shotgun (WGS) entry which is preliminary data.</text>
</comment>
<organism evidence="2">
    <name type="scientific">marine sediment metagenome</name>
    <dbReference type="NCBI Taxonomy" id="412755"/>
    <lineage>
        <taxon>unclassified sequences</taxon>
        <taxon>metagenomes</taxon>
        <taxon>ecological metagenomes</taxon>
    </lineage>
</organism>
<sequence>MTPTEHDGPEWDDEDDIPDWDGDDIPDQEPHPEASAIIGAVPPGDEEGPYEDGTEVRVTEITRDDSGYPIAAKTVEHFKVDEGKKVHLTTWSCSGCAAKWKQDPGKFHSHEVPVPGSKSRVTYENHAISKVSG</sequence>
<protein>
    <submittedName>
        <fullName evidence="2">Uncharacterized protein</fullName>
    </submittedName>
</protein>
<dbReference type="AlphaFoldDB" id="A0A0F9MIF0"/>
<gene>
    <name evidence="2" type="ORF">LCGC14_1085410</name>
</gene>
<evidence type="ECO:0000256" key="1">
    <source>
        <dbReference type="SAM" id="MobiDB-lite"/>
    </source>
</evidence>
<proteinExistence type="predicted"/>